<proteinExistence type="inferred from homology"/>
<feature type="binding site" evidence="5">
    <location>
        <position position="92"/>
    </location>
    <ligand>
        <name>Mg(2+)</name>
        <dbReference type="ChEBI" id="CHEBI:18420"/>
    </ligand>
</feature>
<dbReference type="GO" id="GO:0016787">
    <property type="term" value="F:hydrolase activity"/>
    <property type="evidence" value="ECO:0007669"/>
    <property type="project" value="UniProtKB-KW"/>
</dbReference>
<protein>
    <recommendedName>
        <fullName evidence="5">Ribonuclease VapC</fullName>
        <shortName evidence="5">RNase VapC</shortName>
        <ecNumber evidence="5">3.1.-.-</ecNumber>
    </recommendedName>
    <alternativeName>
        <fullName evidence="5">Toxin VapC</fullName>
    </alternativeName>
</protein>
<keyword evidence="5" id="KW-0800">Toxin</keyword>
<dbReference type="GO" id="GO:0000287">
    <property type="term" value="F:magnesium ion binding"/>
    <property type="evidence" value="ECO:0007669"/>
    <property type="project" value="UniProtKB-UniRule"/>
</dbReference>
<dbReference type="Proteomes" id="UP000510621">
    <property type="component" value="Chromosome"/>
</dbReference>
<feature type="domain" description="PIN" evidence="6">
    <location>
        <begin position="4"/>
        <end position="117"/>
    </location>
</feature>
<evidence type="ECO:0000256" key="2">
    <source>
        <dbReference type="ARBA" id="ARBA00022722"/>
    </source>
</evidence>
<dbReference type="Gene3D" id="3.40.50.1010">
    <property type="entry name" value="5'-nuclease"/>
    <property type="match status" value="1"/>
</dbReference>
<sequence length="128" mass="14281">MACVVDTCGWIEWLTDGVLADQFEPWLSDLAAVYMPTAIQFELYKWVKRESSEIHALEVAALTEQGIVTPLSTPISLLAADLALQYGLSFADAIIYATAQYRHVTLVTADDHFAELPDVVYYRKGKQP</sequence>
<evidence type="ECO:0000256" key="4">
    <source>
        <dbReference type="ARBA" id="ARBA00022801"/>
    </source>
</evidence>
<evidence type="ECO:0000256" key="1">
    <source>
        <dbReference type="ARBA" id="ARBA00022649"/>
    </source>
</evidence>
<keyword evidence="4 5" id="KW-0378">Hydrolase</keyword>
<dbReference type="Pfam" id="PF01850">
    <property type="entry name" value="PIN"/>
    <property type="match status" value="1"/>
</dbReference>
<dbReference type="EC" id="3.1.-.-" evidence="5"/>
<feature type="binding site" evidence="5">
    <location>
        <position position="6"/>
    </location>
    <ligand>
        <name>Mg(2+)</name>
        <dbReference type="ChEBI" id="CHEBI:18420"/>
    </ligand>
</feature>
<reference evidence="7" key="1">
    <citation type="submission" date="2020-06" db="EMBL/GenBank/DDBJ databases">
        <title>Analysis procedures for assessing recovery of high quality, complete, closed genomes from Nanopore long read metagenome sequencing.</title>
        <authorList>
            <person name="Bessarab I."/>
            <person name="Arumugam K."/>
            <person name="Haryono M."/>
            <person name="Liu X."/>
            <person name="Roy S."/>
            <person name="Zuniga-Montanez R.E."/>
            <person name="Qiu G."/>
            <person name="Drautz-Moses D.I."/>
            <person name="Law Y.Y."/>
            <person name="Wuertz S."/>
            <person name="Lauro F.M."/>
            <person name="Huson D.H."/>
            <person name="Williams R.B."/>
        </authorList>
    </citation>
    <scope>NUCLEOTIDE SEQUENCE [LARGE SCALE GENOMIC DNA]</scope>
    <source>
        <strain evidence="7">SSD2</strain>
    </source>
</reference>
<dbReference type="SUPFAM" id="SSF88723">
    <property type="entry name" value="PIN domain-like"/>
    <property type="match status" value="1"/>
</dbReference>
<evidence type="ECO:0000256" key="5">
    <source>
        <dbReference type="HAMAP-Rule" id="MF_00265"/>
    </source>
</evidence>
<name>A0A7L6AWB8_9GAMM</name>
<dbReference type="AlphaFoldDB" id="A0A7L6AWB8"/>
<keyword evidence="1 5" id="KW-1277">Toxin-antitoxin system</keyword>
<keyword evidence="3 5" id="KW-0479">Metal-binding</keyword>
<dbReference type="InterPro" id="IPR029060">
    <property type="entry name" value="PIN-like_dom_sf"/>
</dbReference>
<evidence type="ECO:0000313" key="7">
    <source>
        <dbReference type="EMBL" id="QLQ33257.1"/>
    </source>
</evidence>
<dbReference type="CDD" id="cd18686">
    <property type="entry name" value="PIN_VapC-like"/>
    <property type="match status" value="1"/>
</dbReference>
<dbReference type="InterPro" id="IPR002716">
    <property type="entry name" value="PIN_dom"/>
</dbReference>
<dbReference type="EMBL" id="CP059265">
    <property type="protein sequence ID" value="QLQ33257.1"/>
    <property type="molecule type" value="Genomic_DNA"/>
</dbReference>
<dbReference type="HAMAP" id="MF_00265">
    <property type="entry name" value="VapC_Nob1"/>
    <property type="match status" value="1"/>
</dbReference>
<keyword evidence="2 5" id="KW-0540">Nuclease</keyword>
<dbReference type="InterPro" id="IPR022907">
    <property type="entry name" value="VapC_family"/>
</dbReference>
<comment type="cofactor">
    <cofactor evidence="5">
        <name>Mg(2+)</name>
        <dbReference type="ChEBI" id="CHEBI:18420"/>
    </cofactor>
</comment>
<dbReference type="KEGG" id="this:HZT40_18515"/>
<comment type="function">
    <text evidence="5">Toxic component of a toxin-antitoxin (TA) system. An RNase.</text>
</comment>
<keyword evidence="8" id="KW-1185">Reference proteome</keyword>
<evidence type="ECO:0000313" key="8">
    <source>
        <dbReference type="Proteomes" id="UP000510621"/>
    </source>
</evidence>
<gene>
    <name evidence="5" type="primary">vapC</name>
    <name evidence="7" type="ORF">HZT40_18515</name>
</gene>
<dbReference type="GO" id="GO:0004540">
    <property type="term" value="F:RNA nuclease activity"/>
    <property type="evidence" value="ECO:0007669"/>
    <property type="project" value="InterPro"/>
</dbReference>
<dbReference type="GO" id="GO:0090729">
    <property type="term" value="F:toxin activity"/>
    <property type="evidence" value="ECO:0007669"/>
    <property type="project" value="UniProtKB-KW"/>
</dbReference>
<keyword evidence="5" id="KW-0460">Magnesium</keyword>
<evidence type="ECO:0000256" key="3">
    <source>
        <dbReference type="ARBA" id="ARBA00022723"/>
    </source>
</evidence>
<organism evidence="7 8">
    <name type="scientific">Candidatus Thiothrix singaporensis</name>
    <dbReference type="NCBI Taxonomy" id="2799669"/>
    <lineage>
        <taxon>Bacteria</taxon>
        <taxon>Pseudomonadati</taxon>
        <taxon>Pseudomonadota</taxon>
        <taxon>Gammaproteobacteria</taxon>
        <taxon>Thiotrichales</taxon>
        <taxon>Thiotrichaceae</taxon>
        <taxon>Thiothrix</taxon>
    </lineage>
</organism>
<evidence type="ECO:0000259" key="6">
    <source>
        <dbReference type="Pfam" id="PF01850"/>
    </source>
</evidence>
<comment type="similarity">
    <text evidence="5">Belongs to the PINc/VapC protein family.</text>
</comment>
<accession>A0A7L6AWB8</accession>